<protein>
    <recommendedName>
        <fullName evidence="7">CASP-like protein</fullName>
    </recommendedName>
</protein>
<evidence type="ECO:0000256" key="7">
    <source>
        <dbReference type="RuleBase" id="RU361233"/>
    </source>
</evidence>
<evidence type="ECO:0000256" key="3">
    <source>
        <dbReference type="ARBA" id="ARBA00022475"/>
    </source>
</evidence>
<dbReference type="InterPro" id="IPR056563">
    <property type="entry name" value="LysM3_LYK4_5"/>
</dbReference>
<comment type="similarity">
    <text evidence="2 7">Belongs to the Casparian strip membrane proteins (CASP) family.</text>
</comment>
<evidence type="ECO:0000256" key="2">
    <source>
        <dbReference type="ARBA" id="ARBA00007651"/>
    </source>
</evidence>
<accession>A0A9E7INS5</accession>
<feature type="region of interest" description="Disordered" evidence="8">
    <location>
        <begin position="1"/>
        <end position="23"/>
    </location>
</feature>
<comment type="subcellular location">
    <subcellularLocation>
        <location evidence="1 7">Cell membrane</location>
        <topology evidence="1 7">Multi-pass membrane protein</topology>
    </subcellularLocation>
</comment>
<keyword evidence="6" id="KW-0472">Membrane</keyword>
<organism evidence="13 14">
    <name type="scientific">Musa troglodytarum</name>
    <name type="common">fe'i banana</name>
    <dbReference type="NCBI Taxonomy" id="320322"/>
    <lineage>
        <taxon>Eukaryota</taxon>
        <taxon>Viridiplantae</taxon>
        <taxon>Streptophyta</taxon>
        <taxon>Embryophyta</taxon>
        <taxon>Tracheophyta</taxon>
        <taxon>Spermatophyta</taxon>
        <taxon>Magnoliopsida</taxon>
        <taxon>Liliopsida</taxon>
        <taxon>Zingiberales</taxon>
        <taxon>Musaceae</taxon>
        <taxon>Musa</taxon>
    </lineage>
</organism>
<dbReference type="OrthoDB" id="4062651at2759"/>
<keyword evidence="13" id="KW-0675">Receptor</keyword>
<comment type="subunit">
    <text evidence="7">Homodimer and heterodimers.</text>
</comment>
<dbReference type="Proteomes" id="UP001055439">
    <property type="component" value="Chromosome 9"/>
</dbReference>
<evidence type="ECO:0000256" key="8">
    <source>
        <dbReference type="SAM" id="MobiDB-lite"/>
    </source>
</evidence>
<evidence type="ECO:0000259" key="9">
    <source>
        <dbReference type="Pfam" id="PF04535"/>
    </source>
</evidence>
<gene>
    <name evidence="13" type="ORF">MUK42_14532</name>
</gene>
<keyword evidence="5" id="KW-1133">Transmembrane helix</keyword>
<dbReference type="InterPro" id="IPR056561">
    <property type="entry name" value="NFP_LYK_LysM1"/>
</dbReference>
<dbReference type="InterPro" id="IPR006702">
    <property type="entry name" value="CASP_dom"/>
</dbReference>
<evidence type="ECO:0000256" key="1">
    <source>
        <dbReference type="ARBA" id="ARBA00004651"/>
    </source>
</evidence>
<dbReference type="Pfam" id="PF23472">
    <property type="entry name" value="LysM2_CERK1_LYK3_4_5"/>
    <property type="match status" value="1"/>
</dbReference>
<dbReference type="GO" id="GO:0005886">
    <property type="term" value="C:plasma membrane"/>
    <property type="evidence" value="ECO:0007669"/>
    <property type="project" value="UniProtKB-SubCell"/>
</dbReference>
<keyword evidence="14" id="KW-1185">Reference proteome</keyword>
<keyword evidence="13" id="KW-0418">Kinase</keyword>
<feature type="domain" description="LYK4/5 third LysM" evidence="12">
    <location>
        <begin position="366"/>
        <end position="415"/>
    </location>
</feature>
<evidence type="ECO:0000259" key="12">
    <source>
        <dbReference type="Pfam" id="PF23473"/>
    </source>
</evidence>
<feature type="compositionally biased region" description="Low complexity" evidence="8">
    <location>
        <begin position="12"/>
        <end position="23"/>
    </location>
</feature>
<dbReference type="PANTHER" id="PTHR45927:SF6">
    <property type="entry name" value="PROTEIN LYK5"/>
    <property type="match status" value="1"/>
</dbReference>
<feature type="domain" description="Casparian strip membrane protein" evidence="9">
    <location>
        <begin position="35"/>
        <end position="163"/>
    </location>
</feature>
<evidence type="ECO:0000259" key="11">
    <source>
        <dbReference type="Pfam" id="PF23472"/>
    </source>
</evidence>
<sequence>MFVSRPAVQPVEAPSPANAAENPPRLRMKDIQGMPGTAGGLALRLSQFVFAVAALGVMESTNNFGFVTLSDCSSHHAELVEYLISFSGYICSSSQTLLAESPSSVYIYHWRWGKEIAQITSTLTFSAACASAGITILLRGNGSICSHEHCTSFESAIAIAFITRLQASGIDRRMARTRPRCSKSSLDLLPLFFLRLIFFCHAQQQSYTGNMVLDCVGAANDSSNLGYSCHGDTHHSCASYLTFRSQDAYRTPQEIADLLGADAASVAAINGIEDTTSAVPQGELVLVPTTCSCSGLYYQHNVSYTVKPGDTYFTVANDTYQGLSTCRALIAQNPYDPLNISIGARFVVPLRCACPTEDQVAGGIKYLLTYLVTWADDLSSIARRFHSELLFLLMYPNNLTANATLYPFSTLLVPLGEEPTRVSEPAASPPPPLAEASATITKTNLRIKISIRFFDV</sequence>
<feature type="domain" description="NFP/LYK4/5 first LysM" evidence="10">
    <location>
        <begin position="236"/>
        <end position="293"/>
    </location>
</feature>
<name>A0A9E7INS5_9LILI</name>
<feature type="domain" description="LYK3/4/5 second LysM" evidence="11">
    <location>
        <begin position="297"/>
        <end position="351"/>
    </location>
</feature>
<dbReference type="Pfam" id="PF04535">
    <property type="entry name" value="CASP_dom"/>
    <property type="match status" value="1"/>
</dbReference>
<dbReference type="GO" id="GO:0016301">
    <property type="term" value="F:kinase activity"/>
    <property type="evidence" value="ECO:0007669"/>
    <property type="project" value="UniProtKB-KW"/>
</dbReference>
<dbReference type="Pfam" id="PF23473">
    <property type="entry name" value="LysM3_LYK4_5"/>
    <property type="match status" value="1"/>
</dbReference>
<evidence type="ECO:0000313" key="13">
    <source>
        <dbReference type="EMBL" id="URE49713.1"/>
    </source>
</evidence>
<dbReference type="PANTHER" id="PTHR45927">
    <property type="entry name" value="LYSM-DOMAIN RECEPTOR-LIKE KINASE-RELATED"/>
    <property type="match status" value="1"/>
</dbReference>
<evidence type="ECO:0000313" key="14">
    <source>
        <dbReference type="Proteomes" id="UP001055439"/>
    </source>
</evidence>
<evidence type="ECO:0000256" key="4">
    <source>
        <dbReference type="ARBA" id="ARBA00022692"/>
    </source>
</evidence>
<dbReference type="EMBL" id="CP097511">
    <property type="protein sequence ID" value="URE49713.1"/>
    <property type="molecule type" value="Genomic_DNA"/>
</dbReference>
<dbReference type="InterPro" id="IPR056562">
    <property type="entry name" value="LysM2_CERK1_LYK3_4_5"/>
</dbReference>
<dbReference type="AlphaFoldDB" id="A0A9E7INS5"/>
<evidence type="ECO:0000256" key="6">
    <source>
        <dbReference type="ARBA" id="ARBA00023136"/>
    </source>
</evidence>
<evidence type="ECO:0000256" key="5">
    <source>
        <dbReference type="ARBA" id="ARBA00022989"/>
    </source>
</evidence>
<keyword evidence="13" id="KW-0808">Transferase</keyword>
<evidence type="ECO:0000259" key="10">
    <source>
        <dbReference type="Pfam" id="PF23446"/>
    </source>
</evidence>
<dbReference type="InterPro" id="IPR052611">
    <property type="entry name" value="Plant_RLK_LysM"/>
</dbReference>
<proteinExistence type="inferred from homology"/>
<keyword evidence="4" id="KW-0812">Transmembrane</keyword>
<keyword evidence="3 7" id="KW-1003">Cell membrane</keyword>
<reference evidence="13" key="1">
    <citation type="submission" date="2022-05" db="EMBL/GenBank/DDBJ databases">
        <title>The Musa troglodytarum L. genome provides insights into the mechanism of non-climacteric behaviour and enrichment of carotenoids.</title>
        <authorList>
            <person name="Wang J."/>
        </authorList>
    </citation>
    <scope>NUCLEOTIDE SEQUENCE</scope>
    <source>
        <tissue evidence="13">Leaf</tissue>
    </source>
</reference>
<dbReference type="Pfam" id="PF23446">
    <property type="entry name" value="LysM1_NFP_LYK"/>
    <property type="match status" value="1"/>
</dbReference>